<dbReference type="GO" id="GO:0046872">
    <property type="term" value="F:metal ion binding"/>
    <property type="evidence" value="ECO:0007669"/>
    <property type="project" value="UniProtKB-UniRule"/>
</dbReference>
<evidence type="ECO:0000256" key="2">
    <source>
        <dbReference type="SAM" id="MobiDB-lite"/>
    </source>
</evidence>
<reference evidence="4 5" key="1">
    <citation type="submission" date="2017-01" db="EMBL/GenBank/DDBJ databases">
        <authorList>
            <person name="Mah S.A."/>
            <person name="Swanson W.J."/>
            <person name="Moy G.W."/>
            <person name="Vacquier V.D."/>
        </authorList>
    </citation>
    <scope>NUCLEOTIDE SEQUENCE [LARGE SCALE GENOMIC DNA]</scope>
    <source>
        <strain evidence="4 5">GSMNP</strain>
    </source>
</reference>
<dbReference type="Proteomes" id="UP000187283">
    <property type="component" value="Unassembled WGS sequence"/>
</dbReference>
<comment type="cofactor">
    <cofactor evidence="1">
        <name>Mn(2+)</name>
        <dbReference type="ChEBI" id="CHEBI:29035"/>
    </cofactor>
</comment>
<name>A0A1R1Y119_9FUNG</name>
<comment type="cofactor">
    <cofactor evidence="1">
        <name>Mg(2+)</name>
        <dbReference type="ChEBI" id="CHEBI:18420"/>
    </cofactor>
</comment>
<evidence type="ECO:0000256" key="1">
    <source>
        <dbReference type="RuleBase" id="RU366020"/>
    </source>
</evidence>
<dbReference type="InterPro" id="IPR001932">
    <property type="entry name" value="PPM-type_phosphatase-like_dom"/>
</dbReference>
<evidence type="ECO:0000313" key="4">
    <source>
        <dbReference type="EMBL" id="OMJ20632.1"/>
    </source>
</evidence>
<dbReference type="EMBL" id="LSSN01001190">
    <property type="protein sequence ID" value="OMJ20632.1"/>
    <property type="molecule type" value="Genomic_DNA"/>
</dbReference>
<comment type="catalytic activity">
    <reaction evidence="1">
        <text>O-phospho-L-seryl-[protein] + H2O = L-seryl-[protein] + phosphate</text>
        <dbReference type="Rhea" id="RHEA:20629"/>
        <dbReference type="Rhea" id="RHEA-COMP:9863"/>
        <dbReference type="Rhea" id="RHEA-COMP:11604"/>
        <dbReference type="ChEBI" id="CHEBI:15377"/>
        <dbReference type="ChEBI" id="CHEBI:29999"/>
        <dbReference type="ChEBI" id="CHEBI:43474"/>
        <dbReference type="ChEBI" id="CHEBI:83421"/>
        <dbReference type="EC" id="3.1.3.16"/>
    </reaction>
</comment>
<evidence type="ECO:0000259" key="3">
    <source>
        <dbReference type="PROSITE" id="PS51746"/>
    </source>
</evidence>
<keyword evidence="1" id="KW-0904">Protein phosphatase</keyword>
<proteinExistence type="inferred from homology"/>
<dbReference type="PANTHER" id="PTHR12320:SF1">
    <property type="entry name" value="PROTEIN PHOSPHATASE PTC7 HOMOLOG"/>
    <property type="match status" value="1"/>
</dbReference>
<sequence>MPSKLTNVIPKFSARLTFAHLSKKSSAAYVNKYRAQLRAQPPSKKMPPFELPIRVQTHTIAPHFASTGGEIVAHADAGEDSFFCAANRYNAIFGVADGVGGWNESGIDPSVFARTLTNYCAKVAASEWLLHETDAVEAYRCIALAYSHMRADPHDLYGSSTITAATFNMVNGALDVAQIGDSNYAIFDVAPGATAPVTTRYVSPEHQHKFNMPFQLTGKFPPPARRGHRVAPPPPGGAFEPQNLAANPANYKARAVGSSAESATARNDFDFSDVAAIGLDTPNDAVSGRFDAGPSAANGATVVLLATDGLFDNVFNDEILAVLTHSINDQEQCAYQLVQASCLNYLRSDLSSPFSERAKAAGYSFSGGKPDDVTLVLAVITANEDAHSSNSDIGNEDGPAPFTKSRL</sequence>
<keyword evidence="1" id="KW-0378">Hydrolase</keyword>
<accession>A0A1R1Y119</accession>
<evidence type="ECO:0000313" key="5">
    <source>
        <dbReference type="Proteomes" id="UP000187283"/>
    </source>
</evidence>
<comment type="caution">
    <text evidence="4">The sequence shown here is derived from an EMBL/GenBank/DDBJ whole genome shotgun (WGS) entry which is preliminary data.</text>
</comment>
<dbReference type="OrthoDB" id="60843at2759"/>
<keyword evidence="5" id="KW-1185">Reference proteome</keyword>
<feature type="region of interest" description="Disordered" evidence="2">
    <location>
        <begin position="387"/>
        <end position="407"/>
    </location>
</feature>
<organism evidence="4 5">
    <name type="scientific">Smittium culicis</name>
    <dbReference type="NCBI Taxonomy" id="133412"/>
    <lineage>
        <taxon>Eukaryota</taxon>
        <taxon>Fungi</taxon>
        <taxon>Fungi incertae sedis</taxon>
        <taxon>Zoopagomycota</taxon>
        <taxon>Kickxellomycotina</taxon>
        <taxon>Harpellomycetes</taxon>
        <taxon>Harpellales</taxon>
        <taxon>Legeriomycetaceae</taxon>
        <taxon>Smittium</taxon>
    </lineage>
</organism>
<dbReference type="AlphaFoldDB" id="A0A1R1Y119"/>
<gene>
    <name evidence="4" type="ORF">AYI70_g3990</name>
</gene>
<dbReference type="STRING" id="133412.A0A1R1Y119"/>
<dbReference type="EC" id="3.1.3.16" evidence="1"/>
<dbReference type="SUPFAM" id="SSF81606">
    <property type="entry name" value="PP2C-like"/>
    <property type="match status" value="1"/>
</dbReference>
<keyword evidence="1" id="KW-0464">Manganese</keyword>
<keyword evidence="1" id="KW-0479">Metal-binding</keyword>
<dbReference type="Gene3D" id="3.60.40.10">
    <property type="entry name" value="PPM-type phosphatase domain"/>
    <property type="match status" value="1"/>
</dbReference>
<dbReference type="PANTHER" id="PTHR12320">
    <property type="entry name" value="PROTEIN PHOSPHATASE 2C"/>
    <property type="match status" value="1"/>
</dbReference>
<comment type="catalytic activity">
    <reaction evidence="1">
        <text>O-phospho-L-threonyl-[protein] + H2O = L-threonyl-[protein] + phosphate</text>
        <dbReference type="Rhea" id="RHEA:47004"/>
        <dbReference type="Rhea" id="RHEA-COMP:11060"/>
        <dbReference type="Rhea" id="RHEA-COMP:11605"/>
        <dbReference type="ChEBI" id="CHEBI:15377"/>
        <dbReference type="ChEBI" id="CHEBI:30013"/>
        <dbReference type="ChEBI" id="CHEBI:43474"/>
        <dbReference type="ChEBI" id="CHEBI:61977"/>
        <dbReference type="EC" id="3.1.3.16"/>
    </reaction>
</comment>
<dbReference type="GO" id="GO:0004722">
    <property type="term" value="F:protein serine/threonine phosphatase activity"/>
    <property type="evidence" value="ECO:0007669"/>
    <property type="project" value="UniProtKB-EC"/>
</dbReference>
<protein>
    <recommendedName>
        <fullName evidence="1">Protein phosphatase</fullName>
        <ecNumber evidence="1">3.1.3.16</ecNumber>
    </recommendedName>
</protein>
<keyword evidence="1" id="KW-0460">Magnesium</keyword>
<comment type="similarity">
    <text evidence="1">Belongs to the PP2C family.</text>
</comment>
<dbReference type="PROSITE" id="PS51746">
    <property type="entry name" value="PPM_2"/>
    <property type="match status" value="1"/>
</dbReference>
<dbReference type="InterPro" id="IPR039123">
    <property type="entry name" value="PPTC7"/>
</dbReference>
<feature type="domain" description="PPM-type phosphatase" evidence="3">
    <location>
        <begin position="61"/>
        <end position="380"/>
    </location>
</feature>
<dbReference type="InterPro" id="IPR036457">
    <property type="entry name" value="PPM-type-like_dom_sf"/>
</dbReference>